<dbReference type="STRING" id="403677.D0NSY4"/>
<dbReference type="PANTHER" id="PTHR33324">
    <property type="entry name" value="EXPRESSED PROTEIN"/>
    <property type="match status" value="1"/>
</dbReference>
<organism evidence="2 3">
    <name type="scientific">Phytophthora infestans (strain T30-4)</name>
    <name type="common">Potato late blight agent</name>
    <dbReference type="NCBI Taxonomy" id="403677"/>
    <lineage>
        <taxon>Eukaryota</taxon>
        <taxon>Sar</taxon>
        <taxon>Stramenopiles</taxon>
        <taxon>Oomycota</taxon>
        <taxon>Peronosporomycetes</taxon>
        <taxon>Peronosporales</taxon>
        <taxon>Peronosporaceae</taxon>
        <taxon>Phytophthora</taxon>
    </lineage>
</organism>
<dbReference type="KEGG" id="pif:PITG_16125"/>
<sequence length="330" mass="36449">MSGKAARVKRKPIFRDRDGVNDGKSSLQVVLEWLSTETSYNKWRGNVREKINTIEKQFQEALDFQAQAGAGITSESTLSGEILKRCPYYYQLTAVFEARPSARPRVTSDDIGDSADASDIGSAIVQRTEKRPLALDDEANLKRLKADPVEKMLAQQSKTCKLRADKTSRMLQLHENEFILQQRGGGPASKKKEKQRENGSTAGGSYPSKGGQFFNGSIRLQKFHACSFWLVFPPGDPIFHLALLPLQVQLPGSGSIQSIQEAESAISLIMKNLNTRPNQLRMVDNMVGSLARTRMLNDLVIYFTIRCICGALGDCYALSSLAPTMGCPSP</sequence>
<dbReference type="Proteomes" id="UP000006643">
    <property type="component" value="Unassembled WGS sequence"/>
</dbReference>
<dbReference type="VEuPathDB" id="FungiDB:PITG_16125"/>
<dbReference type="AlphaFoldDB" id="D0NSY4"/>
<dbReference type="InParanoid" id="D0NSY4"/>
<gene>
    <name evidence="2" type="ORF">PITG_16125</name>
</gene>
<dbReference type="EMBL" id="DS028158">
    <property type="protein sequence ID" value="EEY64696.1"/>
    <property type="molecule type" value="Genomic_DNA"/>
</dbReference>
<name>D0NSY4_PHYIT</name>
<dbReference type="RefSeq" id="XP_002897896.1">
    <property type="nucleotide sequence ID" value="XM_002897850.1"/>
</dbReference>
<protein>
    <submittedName>
        <fullName evidence="2">Uncharacterized protein</fullName>
    </submittedName>
</protein>
<dbReference type="GeneID" id="9475284"/>
<reference evidence="3" key="1">
    <citation type="journal article" date="2009" name="Nature">
        <title>Genome sequence and analysis of the Irish potato famine pathogen Phytophthora infestans.</title>
        <authorList>
            <consortium name="The Broad Institute Genome Sequencing Platform"/>
            <person name="Haas B.J."/>
            <person name="Kamoun S."/>
            <person name="Zody M.C."/>
            <person name="Jiang R.H."/>
            <person name="Handsaker R.E."/>
            <person name="Cano L.M."/>
            <person name="Grabherr M."/>
            <person name="Kodira C.D."/>
            <person name="Raffaele S."/>
            <person name="Torto-Alalibo T."/>
            <person name="Bozkurt T.O."/>
            <person name="Ah-Fong A.M."/>
            <person name="Alvarado L."/>
            <person name="Anderson V.L."/>
            <person name="Armstrong M.R."/>
            <person name="Avrova A."/>
            <person name="Baxter L."/>
            <person name="Beynon J."/>
            <person name="Boevink P.C."/>
            <person name="Bollmann S.R."/>
            <person name="Bos J.I."/>
            <person name="Bulone V."/>
            <person name="Cai G."/>
            <person name="Cakir C."/>
            <person name="Carrington J.C."/>
            <person name="Chawner M."/>
            <person name="Conti L."/>
            <person name="Costanzo S."/>
            <person name="Ewan R."/>
            <person name="Fahlgren N."/>
            <person name="Fischbach M.A."/>
            <person name="Fugelstad J."/>
            <person name="Gilroy E.M."/>
            <person name="Gnerre S."/>
            <person name="Green P.J."/>
            <person name="Grenville-Briggs L.J."/>
            <person name="Griffith J."/>
            <person name="Grunwald N.J."/>
            <person name="Horn K."/>
            <person name="Horner N.R."/>
            <person name="Hu C.H."/>
            <person name="Huitema E."/>
            <person name="Jeong D.H."/>
            <person name="Jones A.M."/>
            <person name="Jones J.D."/>
            <person name="Jones R.W."/>
            <person name="Karlsson E.K."/>
            <person name="Kunjeti S.G."/>
            <person name="Lamour K."/>
            <person name="Liu Z."/>
            <person name="Ma L."/>
            <person name="Maclean D."/>
            <person name="Chibucos M.C."/>
            <person name="McDonald H."/>
            <person name="McWalters J."/>
            <person name="Meijer H.J."/>
            <person name="Morgan W."/>
            <person name="Morris P.F."/>
            <person name="Munro C.A."/>
            <person name="O'Neill K."/>
            <person name="Ospina-Giraldo M."/>
            <person name="Pinzon A."/>
            <person name="Pritchard L."/>
            <person name="Ramsahoye B."/>
            <person name="Ren Q."/>
            <person name="Restrepo S."/>
            <person name="Roy S."/>
            <person name="Sadanandom A."/>
            <person name="Savidor A."/>
            <person name="Schornack S."/>
            <person name="Schwartz D.C."/>
            <person name="Schumann U.D."/>
            <person name="Schwessinger B."/>
            <person name="Seyer L."/>
            <person name="Sharpe T."/>
            <person name="Silvar C."/>
            <person name="Song J."/>
            <person name="Studholme D.J."/>
            <person name="Sykes S."/>
            <person name="Thines M."/>
            <person name="van de Vondervoort P.J."/>
            <person name="Phuntumart V."/>
            <person name="Wawra S."/>
            <person name="Weide R."/>
            <person name="Win J."/>
            <person name="Young C."/>
            <person name="Zhou S."/>
            <person name="Fry W."/>
            <person name="Meyers B.C."/>
            <person name="van West P."/>
            <person name="Ristaino J."/>
            <person name="Govers F."/>
            <person name="Birch P.R."/>
            <person name="Whisson S.C."/>
            <person name="Judelson H.S."/>
            <person name="Nusbaum C."/>
        </authorList>
    </citation>
    <scope>NUCLEOTIDE SEQUENCE [LARGE SCALE GENOMIC DNA]</scope>
    <source>
        <strain evidence="3">T30-4</strain>
    </source>
</reference>
<dbReference type="PANTHER" id="PTHR33324:SF2">
    <property type="entry name" value="MYB_SANT-LIKE DNA-BINDING DOMAIN-CONTAINING PROTEIN"/>
    <property type="match status" value="1"/>
</dbReference>
<accession>D0NSY4</accession>
<dbReference type="OrthoDB" id="168171at2759"/>
<evidence type="ECO:0000256" key="1">
    <source>
        <dbReference type="SAM" id="MobiDB-lite"/>
    </source>
</evidence>
<evidence type="ECO:0000313" key="2">
    <source>
        <dbReference type="EMBL" id="EEY64696.1"/>
    </source>
</evidence>
<evidence type="ECO:0000313" key="3">
    <source>
        <dbReference type="Proteomes" id="UP000006643"/>
    </source>
</evidence>
<keyword evidence="3" id="KW-1185">Reference proteome</keyword>
<proteinExistence type="predicted"/>
<dbReference type="eggNOG" id="ENOG502SV3H">
    <property type="taxonomic scope" value="Eukaryota"/>
</dbReference>
<dbReference type="HOGENOM" id="CLU_843252_0_0_1"/>
<feature type="region of interest" description="Disordered" evidence="1">
    <location>
        <begin position="181"/>
        <end position="208"/>
    </location>
</feature>